<organism evidence="2 3">
    <name type="scientific">Hymenoscyphus albidus</name>
    <dbReference type="NCBI Taxonomy" id="595503"/>
    <lineage>
        <taxon>Eukaryota</taxon>
        <taxon>Fungi</taxon>
        <taxon>Dikarya</taxon>
        <taxon>Ascomycota</taxon>
        <taxon>Pezizomycotina</taxon>
        <taxon>Leotiomycetes</taxon>
        <taxon>Helotiales</taxon>
        <taxon>Helotiaceae</taxon>
        <taxon>Hymenoscyphus</taxon>
    </lineage>
</organism>
<sequence length="613" mass="69519">MSKTVEFPDLEKWWYEAGPDDLVCCACQRKIGASALARTFRLNLSPRGDHESSSKYTKIIETPLGENLVIYDRHLHCLLQSGVKYSSVSHVWDPEISRIQNLGRHSPQPLEACRLVVQLPVFLYTGLLRGNEISEQDEVWCDYVSVPQWSDNLKNRILLAIPQIYGSSSMTRIHFNDLSKQSIRMLYEGETTFQRLKGITDIRNLVWFSRVWTAMEFVRSNRVISIDKDYDVCPDRNDPIYMNQLHRVWAQELSKHESVHQLEHRAGMGKNLVPWNLGPLTGIEQRKSAVFGQAFSLVSKRRCRSNHDFLHALLGLVGTTSDRPLEYDFKREYAHIARLCLAAGDYSPLLMSPRRLRSMMSGSDFHGEFCFDNYDLENGDPILKLQKIGVVSQVYRRLGASPIAEFAHDAYITLQSTGPDLYTFIETLGSRLYDEDAASIKSKLFLENQIDKLTYILRVKHNQGKGFPIEGPDGARWVAEAMKFTSSRGSSANPASRLAFLMAHGGTIHCGFASGPGGHNCLISVACPGCRRSFLFRAGLFESPDSVKGLVAYRIPGLKFDFSHWDGVRILLKDGRVMGRMVWATPACHCFQFEKVQIKIPDLPDRSPRPFVF</sequence>
<keyword evidence="3" id="KW-1185">Reference proteome</keyword>
<comment type="caution">
    <text evidence="2">The sequence shown here is derived from an EMBL/GenBank/DDBJ whole genome shotgun (WGS) entry which is preliminary data.</text>
</comment>
<dbReference type="EMBL" id="CAJVRM010000257">
    <property type="protein sequence ID" value="CAG8978423.1"/>
    <property type="molecule type" value="Genomic_DNA"/>
</dbReference>
<name>A0A9N9LRA8_9HELO</name>
<dbReference type="Pfam" id="PF06985">
    <property type="entry name" value="HET"/>
    <property type="match status" value="1"/>
</dbReference>
<proteinExistence type="predicted"/>
<dbReference type="OrthoDB" id="5382128at2759"/>
<gene>
    <name evidence="2" type="ORF">HYALB_00013112</name>
</gene>
<protein>
    <recommendedName>
        <fullName evidence="1">Heterokaryon incompatibility domain-containing protein</fullName>
    </recommendedName>
</protein>
<evidence type="ECO:0000259" key="1">
    <source>
        <dbReference type="Pfam" id="PF06985"/>
    </source>
</evidence>
<evidence type="ECO:0000313" key="3">
    <source>
        <dbReference type="Proteomes" id="UP000701801"/>
    </source>
</evidence>
<evidence type="ECO:0000313" key="2">
    <source>
        <dbReference type="EMBL" id="CAG8978423.1"/>
    </source>
</evidence>
<dbReference type="Proteomes" id="UP000701801">
    <property type="component" value="Unassembled WGS sequence"/>
</dbReference>
<accession>A0A9N9LRA8</accession>
<feature type="domain" description="Heterokaryon incompatibility" evidence="1">
    <location>
        <begin position="85"/>
        <end position="184"/>
    </location>
</feature>
<dbReference type="InterPro" id="IPR010730">
    <property type="entry name" value="HET"/>
</dbReference>
<reference evidence="2" key="1">
    <citation type="submission" date="2021-07" db="EMBL/GenBank/DDBJ databases">
        <authorList>
            <person name="Durling M."/>
        </authorList>
    </citation>
    <scope>NUCLEOTIDE SEQUENCE</scope>
</reference>
<dbReference type="AlphaFoldDB" id="A0A9N9LRA8"/>